<protein>
    <submittedName>
        <fullName evidence="1">Uncharacterized protein</fullName>
    </submittedName>
</protein>
<evidence type="ECO:0000313" key="2">
    <source>
        <dbReference type="Proteomes" id="UP000886687"/>
    </source>
</evidence>
<reference evidence="1" key="1">
    <citation type="journal article" date="2021" name="Proc. Natl. Acad. Sci. U.S.A.">
        <title>Global biogeography of chemosynthetic symbionts reveals both localized and globally distributed symbiont groups. .</title>
        <authorList>
            <person name="Osvatic J.T."/>
            <person name="Wilkins L.G.E."/>
            <person name="Leibrecht L."/>
            <person name="Leray M."/>
            <person name="Zauner S."/>
            <person name="Polzin J."/>
            <person name="Camacho Y."/>
            <person name="Gros O."/>
            <person name="van Gils J.A."/>
            <person name="Eisen J.A."/>
            <person name="Petersen J.M."/>
            <person name="Yuen B."/>
        </authorList>
    </citation>
    <scope>NUCLEOTIDE SEQUENCE</scope>
    <source>
        <strain evidence="1">MAGL173</strain>
    </source>
</reference>
<comment type="caution">
    <text evidence="1">The sequence shown here is derived from an EMBL/GenBank/DDBJ whole genome shotgun (WGS) entry which is preliminary data.</text>
</comment>
<proteinExistence type="predicted"/>
<gene>
    <name evidence="1" type="ORF">JAZ04_14245</name>
</gene>
<dbReference type="EMBL" id="JAEPDI010000012">
    <property type="protein sequence ID" value="MCG7939999.1"/>
    <property type="molecule type" value="Genomic_DNA"/>
</dbReference>
<sequence>MSVIRNVLKESKTQLYGSFFNNRRDIGMYQATISLGCDDIPSSAVENAIAILDLHTVKATCQGLLTLIQ</sequence>
<evidence type="ECO:0000313" key="1">
    <source>
        <dbReference type="EMBL" id="MCG7939999.1"/>
    </source>
</evidence>
<accession>A0A9E4K6D2</accession>
<dbReference type="AlphaFoldDB" id="A0A9E4K6D2"/>
<name>A0A9E4K6D2_9GAMM</name>
<organism evidence="1 2">
    <name type="scientific">Candidatus Thiodiazotropha lotti</name>
    <dbReference type="NCBI Taxonomy" id="2792787"/>
    <lineage>
        <taxon>Bacteria</taxon>
        <taxon>Pseudomonadati</taxon>
        <taxon>Pseudomonadota</taxon>
        <taxon>Gammaproteobacteria</taxon>
        <taxon>Chromatiales</taxon>
        <taxon>Sedimenticolaceae</taxon>
        <taxon>Candidatus Thiodiazotropha</taxon>
    </lineage>
</organism>
<dbReference type="Proteomes" id="UP000886687">
    <property type="component" value="Unassembled WGS sequence"/>
</dbReference>